<comment type="caution">
    <text evidence="2">The sequence shown here is derived from an EMBL/GenBank/DDBJ whole genome shotgun (WGS) entry which is preliminary data.</text>
</comment>
<proteinExistence type="predicted"/>
<dbReference type="EMBL" id="CAUJNA010001554">
    <property type="protein sequence ID" value="CAJ1387652.1"/>
    <property type="molecule type" value="Genomic_DNA"/>
</dbReference>
<keyword evidence="3" id="KW-1185">Reference proteome</keyword>
<feature type="compositionally biased region" description="Basic and acidic residues" evidence="1">
    <location>
        <begin position="45"/>
        <end position="56"/>
    </location>
</feature>
<reference evidence="2" key="1">
    <citation type="submission" date="2023-08" db="EMBL/GenBank/DDBJ databases">
        <authorList>
            <person name="Chen Y."/>
            <person name="Shah S."/>
            <person name="Dougan E. K."/>
            <person name="Thang M."/>
            <person name="Chan C."/>
        </authorList>
    </citation>
    <scope>NUCLEOTIDE SEQUENCE</scope>
</reference>
<feature type="compositionally biased region" description="Basic and acidic residues" evidence="1">
    <location>
        <begin position="64"/>
        <end position="76"/>
    </location>
</feature>
<name>A0AA36N0K6_9DINO</name>
<sequence>MTFYQGSELYIEWAAQHGCGVNQPNVMCQMASRLIVLQYMCEKDNPGLRDGTKRGNDNTAGGEQELRDDQNDRNGDPEPPTAVEAAETALGQHEPLDFYLDCKQRERQKGLYTADQNVRDDRGATATRQNPQGNAARHPAPTAPTAPTRQSVVHGRMAKANNRMAPRPRRCEYYQSESQNVRAKGFCSEPEHNNPEACQDAGAEWKERGRINRPNQDVAGVSSRDNHNGNARGGRPNYYMWRIPEYIEGRCVLRLRYNITTGDFRSSALATLDGPATDRLDVGDDYFNLDKAMNDPNPGARRRAVFKGGPPVLAQDPVGDWLDLGEDFRLQLQVNTNQYGRTFQDRQCGAG</sequence>
<dbReference type="InterPro" id="IPR053320">
    <property type="entry name" value="Protein_DD3-3_O-glyco"/>
</dbReference>
<evidence type="ECO:0000256" key="1">
    <source>
        <dbReference type="SAM" id="MobiDB-lite"/>
    </source>
</evidence>
<feature type="region of interest" description="Disordered" evidence="1">
    <location>
        <begin position="45"/>
        <end position="81"/>
    </location>
</feature>
<evidence type="ECO:0000313" key="2">
    <source>
        <dbReference type="EMBL" id="CAJ1387652.1"/>
    </source>
</evidence>
<dbReference type="PANTHER" id="PTHR35170:SF1">
    <property type="entry name" value="PROTEIN DD3-3"/>
    <property type="match status" value="1"/>
</dbReference>
<feature type="region of interest" description="Disordered" evidence="1">
    <location>
        <begin position="112"/>
        <end position="168"/>
    </location>
</feature>
<dbReference type="Proteomes" id="UP001178507">
    <property type="component" value="Unassembled WGS sequence"/>
</dbReference>
<evidence type="ECO:0000313" key="3">
    <source>
        <dbReference type="Proteomes" id="UP001178507"/>
    </source>
</evidence>
<accession>A0AA36N0K6</accession>
<protein>
    <submittedName>
        <fullName evidence="2">Uncharacterized protein</fullName>
    </submittedName>
</protein>
<organism evidence="2 3">
    <name type="scientific">Effrenium voratum</name>
    <dbReference type="NCBI Taxonomy" id="2562239"/>
    <lineage>
        <taxon>Eukaryota</taxon>
        <taxon>Sar</taxon>
        <taxon>Alveolata</taxon>
        <taxon>Dinophyceae</taxon>
        <taxon>Suessiales</taxon>
        <taxon>Symbiodiniaceae</taxon>
        <taxon>Effrenium</taxon>
    </lineage>
</organism>
<feature type="region of interest" description="Disordered" evidence="1">
    <location>
        <begin position="208"/>
        <end position="233"/>
    </location>
</feature>
<gene>
    <name evidence="2" type="ORF">EVOR1521_LOCUS13679</name>
</gene>
<dbReference type="PANTHER" id="PTHR35170">
    <property type="entry name" value="PROTEIN DD3-3"/>
    <property type="match status" value="1"/>
</dbReference>
<dbReference type="AlphaFoldDB" id="A0AA36N0K6"/>
<feature type="compositionally biased region" description="Low complexity" evidence="1">
    <location>
        <begin position="139"/>
        <end position="148"/>
    </location>
</feature>